<dbReference type="GO" id="GO:0003725">
    <property type="term" value="F:double-stranded RNA binding"/>
    <property type="evidence" value="ECO:0007669"/>
    <property type="project" value="TreeGrafter"/>
</dbReference>
<dbReference type="EMBL" id="VSWD01000001">
    <property type="protein sequence ID" value="KAK3108672.1"/>
    <property type="molecule type" value="Genomic_DNA"/>
</dbReference>
<dbReference type="GO" id="GO:0071011">
    <property type="term" value="C:precatalytic spliceosome"/>
    <property type="evidence" value="ECO:0007669"/>
    <property type="project" value="TreeGrafter"/>
</dbReference>
<dbReference type="Gene3D" id="3.30.160.60">
    <property type="entry name" value="Classic Zinc Finger"/>
    <property type="match status" value="1"/>
</dbReference>
<evidence type="ECO:0000256" key="1">
    <source>
        <dbReference type="SAM" id="MobiDB-lite"/>
    </source>
</evidence>
<dbReference type="PANTHER" id="PTHR45762:SF3">
    <property type="entry name" value="ZINC-FINGER PROTEIN AT 72D, ISOFORM B"/>
    <property type="match status" value="1"/>
</dbReference>
<accession>A0AA89CBU0</accession>
<protein>
    <recommendedName>
        <fullName evidence="2">U1-type domain-containing protein</fullName>
    </recommendedName>
</protein>
<dbReference type="InterPro" id="IPR003604">
    <property type="entry name" value="Matrin/U1-like-C_Znf_C2H2"/>
</dbReference>
<feature type="region of interest" description="Disordered" evidence="1">
    <location>
        <begin position="232"/>
        <end position="289"/>
    </location>
</feature>
<dbReference type="InterPro" id="IPR013087">
    <property type="entry name" value="Znf_C2H2_type"/>
</dbReference>
<gene>
    <name evidence="3" type="ORF">FSP39_013009</name>
</gene>
<feature type="compositionally biased region" description="Polar residues" evidence="1">
    <location>
        <begin position="504"/>
        <end position="519"/>
    </location>
</feature>
<dbReference type="AlphaFoldDB" id="A0AA89CBU0"/>
<comment type="caution">
    <text evidence="3">The sequence shown here is derived from an EMBL/GenBank/DDBJ whole genome shotgun (WGS) entry which is preliminary data.</text>
</comment>
<feature type="region of interest" description="Disordered" evidence="1">
    <location>
        <begin position="836"/>
        <end position="870"/>
    </location>
</feature>
<evidence type="ECO:0000313" key="4">
    <source>
        <dbReference type="Proteomes" id="UP001186944"/>
    </source>
</evidence>
<feature type="compositionally biased region" description="Pro residues" evidence="1">
    <location>
        <begin position="841"/>
        <end position="870"/>
    </location>
</feature>
<feature type="compositionally biased region" description="Basic and acidic residues" evidence="1">
    <location>
        <begin position="462"/>
        <end position="479"/>
    </location>
</feature>
<feature type="domain" description="U1-type" evidence="2">
    <location>
        <begin position="120"/>
        <end position="153"/>
    </location>
</feature>
<feature type="compositionally biased region" description="Polar residues" evidence="1">
    <location>
        <begin position="375"/>
        <end position="391"/>
    </location>
</feature>
<dbReference type="SMART" id="SM00451">
    <property type="entry name" value="ZnF_U1"/>
    <property type="match status" value="2"/>
</dbReference>
<evidence type="ECO:0000259" key="2">
    <source>
        <dbReference type="SMART" id="SM00451"/>
    </source>
</evidence>
<feature type="compositionally biased region" description="Basic and acidic residues" evidence="1">
    <location>
        <begin position="350"/>
        <end position="366"/>
    </location>
</feature>
<organism evidence="3 4">
    <name type="scientific">Pinctada imbricata</name>
    <name type="common">Atlantic pearl-oyster</name>
    <name type="synonym">Pinctada martensii</name>
    <dbReference type="NCBI Taxonomy" id="66713"/>
    <lineage>
        <taxon>Eukaryota</taxon>
        <taxon>Metazoa</taxon>
        <taxon>Spiralia</taxon>
        <taxon>Lophotrochozoa</taxon>
        <taxon>Mollusca</taxon>
        <taxon>Bivalvia</taxon>
        <taxon>Autobranchia</taxon>
        <taxon>Pteriomorphia</taxon>
        <taxon>Pterioida</taxon>
        <taxon>Pterioidea</taxon>
        <taxon>Pteriidae</taxon>
        <taxon>Pinctada</taxon>
    </lineage>
</organism>
<feature type="compositionally biased region" description="Basic and acidic residues" evidence="1">
    <location>
        <begin position="308"/>
        <end position="322"/>
    </location>
</feature>
<feature type="compositionally biased region" description="Polar residues" evidence="1">
    <location>
        <begin position="674"/>
        <end position="693"/>
    </location>
</feature>
<proteinExistence type="predicted"/>
<dbReference type="GO" id="GO:0008270">
    <property type="term" value="F:zinc ion binding"/>
    <property type="evidence" value="ECO:0007669"/>
    <property type="project" value="InterPro"/>
</dbReference>
<dbReference type="Pfam" id="PF12874">
    <property type="entry name" value="zf-met"/>
    <property type="match status" value="1"/>
</dbReference>
<dbReference type="Proteomes" id="UP001186944">
    <property type="component" value="Unassembled WGS sequence"/>
</dbReference>
<feature type="region of interest" description="Disordered" evidence="1">
    <location>
        <begin position="308"/>
        <end position="522"/>
    </location>
</feature>
<dbReference type="SUPFAM" id="SSF57667">
    <property type="entry name" value="beta-beta-alpha zinc fingers"/>
    <property type="match status" value="1"/>
</dbReference>
<feature type="compositionally biased region" description="Polar residues" evidence="1">
    <location>
        <begin position="554"/>
        <end position="568"/>
    </location>
</feature>
<feature type="region of interest" description="Disordered" evidence="1">
    <location>
        <begin position="544"/>
        <end position="620"/>
    </location>
</feature>
<reference evidence="3" key="1">
    <citation type="submission" date="2019-08" db="EMBL/GenBank/DDBJ databases">
        <title>The improved chromosome-level genome for the pearl oyster Pinctada fucata martensii using PacBio sequencing and Hi-C.</title>
        <authorList>
            <person name="Zheng Z."/>
        </authorList>
    </citation>
    <scope>NUCLEOTIDE SEQUENCE</scope>
    <source>
        <strain evidence="3">ZZ-2019</strain>
        <tissue evidence="3">Adductor muscle</tissue>
    </source>
</reference>
<dbReference type="InterPro" id="IPR036236">
    <property type="entry name" value="Znf_C2H2_sf"/>
</dbReference>
<sequence length="870" mass="96177">MDIDKPEPKMPLDQRDFFPDDIGRTQFPDEFYCQICDIRCTGSVTFQMHTEGSKHKLKVEQYKMMGERGQVKIDTPQTVKPRVIDSNREAKLHGTIKKYDVPIIGLQFVTEFQKADPAGAVRYVCNLCESKCDGNTIVAHLTGHKHRVAYFKECRPDIHSLITIHHSSKKKSEVSAASEQFAKDVQDKDGMGKVKVKIEIDKATEKATSRLLKSGGMEFDSLLEKIQSSSDAGAEFSASQGPDNKRPKLKSSGYDSFDPEAARNIGFSKTLGRKLPQPEYSDYGKTKTDHYQSMNEGLSHLYDNEFQDSSRKRPFSHIDRPSSDVMPVRGNPFRQGSSYAGQTDSQYGTADRHTDQPHLPDRERQTYRPGEPYQYRTTSRPPVSTPYSVTDRQSDRPPYSATDRQSITDRPPYSTTDRQRATERPPYGTTDRQSVTDRPQYGALQRPSVTERQSDRPPYGTMDRRTEVPPYGRPDHADTYTKNPVEVFDYGHSNKRTEEPPPNTEVQSHVQPHVQQNDKSGVVDDDTELFLKFLQPYNEDKISFDRTEEPPLNSEVQPHVQTHVQQEGKQGVEDEDTELFQQFLNWKRQQKAAAMGANSSENTSTASVDPPREKPKPKSNSMINTEEEAAMALQVSNALTQALLQYRLKHVPKELLSSESPASKAKSPAQSSSTAVRQPKSQVPAAPTNNPSVRKSKSQVPAPPHAATTGQIKQVAQSISTVVSAMASTDSSAAGSLTSAPATNVTAYTYGAFNTGTLPATNVVPGVASSIPSVTQGSQVPSQAGVLPPGYQYNTASYMYQQSQAYYSTPYTAAQQTGVPTAATNLPTGSLTAYGVSTVQPPVPPPQMVPAPPRGQPKKPPPPPPLSQKY</sequence>
<feature type="compositionally biased region" description="Polar residues" evidence="1">
    <location>
        <begin position="334"/>
        <end position="348"/>
    </location>
</feature>
<name>A0AA89CBU0_PINIB</name>
<dbReference type="GO" id="GO:0003727">
    <property type="term" value="F:single-stranded RNA binding"/>
    <property type="evidence" value="ECO:0007669"/>
    <property type="project" value="TreeGrafter"/>
</dbReference>
<dbReference type="PANTHER" id="PTHR45762">
    <property type="entry name" value="ZINC FINGER RNA-BINDING PROTEIN"/>
    <property type="match status" value="1"/>
</dbReference>
<evidence type="ECO:0000313" key="3">
    <source>
        <dbReference type="EMBL" id="KAK3108672.1"/>
    </source>
</evidence>
<feature type="domain" description="U1-type" evidence="2">
    <location>
        <begin position="28"/>
        <end position="62"/>
    </location>
</feature>
<feature type="compositionally biased region" description="Polar residues" evidence="1">
    <location>
        <begin position="232"/>
        <end position="242"/>
    </location>
</feature>
<feature type="compositionally biased region" description="Low complexity" evidence="1">
    <location>
        <begin position="657"/>
        <end position="673"/>
    </location>
</feature>
<keyword evidence="4" id="KW-1185">Reference proteome</keyword>
<feature type="region of interest" description="Disordered" evidence="1">
    <location>
        <begin position="657"/>
        <end position="713"/>
    </location>
</feature>
<feature type="compositionally biased region" description="Polar residues" evidence="1">
    <location>
        <begin position="597"/>
        <end position="607"/>
    </location>
</feature>